<gene>
    <name evidence="1" type="ORF">S06H3_53776</name>
</gene>
<accession>X1PPZ4</accession>
<organism evidence="1">
    <name type="scientific">marine sediment metagenome</name>
    <dbReference type="NCBI Taxonomy" id="412755"/>
    <lineage>
        <taxon>unclassified sequences</taxon>
        <taxon>metagenomes</taxon>
        <taxon>ecological metagenomes</taxon>
    </lineage>
</organism>
<sequence length="59" mass="6640">IAGSVGTGQVGVSFWEPVQGIPHSLLVPNEELPQSMLPESQEERFLDENLREFYRKKGL</sequence>
<proteinExistence type="predicted"/>
<dbReference type="EMBL" id="BARV01034323">
    <property type="protein sequence ID" value="GAI58327.1"/>
    <property type="molecule type" value="Genomic_DNA"/>
</dbReference>
<dbReference type="AlphaFoldDB" id="X1PPZ4"/>
<name>X1PPZ4_9ZZZZ</name>
<feature type="non-terminal residue" evidence="1">
    <location>
        <position position="1"/>
    </location>
</feature>
<protein>
    <submittedName>
        <fullName evidence="1">Uncharacterized protein</fullName>
    </submittedName>
</protein>
<comment type="caution">
    <text evidence="1">The sequence shown here is derived from an EMBL/GenBank/DDBJ whole genome shotgun (WGS) entry which is preliminary data.</text>
</comment>
<reference evidence="1" key="1">
    <citation type="journal article" date="2014" name="Front. Microbiol.">
        <title>High frequency of phylogenetically diverse reductive dehalogenase-homologous genes in deep subseafloor sedimentary metagenomes.</title>
        <authorList>
            <person name="Kawai M."/>
            <person name="Futagami T."/>
            <person name="Toyoda A."/>
            <person name="Takaki Y."/>
            <person name="Nishi S."/>
            <person name="Hori S."/>
            <person name="Arai W."/>
            <person name="Tsubouchi T."/>
            <person name="Morono Y."/>
            <person name="Uchiyama I."/>
            <person name="Ito T."/>
            <person name="Fujiyama A."/>
            <person name="Inagaki F."/>
            <person name="Takami H."/>
        </authorList>
    </citation>
    <scope>NUCLEOTIDE SEQUENCE</scope>
    <source>
        <strain evidence="1">Expedition CK06-06</strain>
    </source>
</reference>
<evidence type="ECO:0000313" key="1">
    <source>
        <dbReference type="EMBL" id="GAI58327.1"/>
    </source>
</evidence>